<feature type="binding site" evidence="4">
    <location>
        <position position="445"/>
    </location>
    <ligand>
        <name>meso-2,6-diaminopimelate</name>
        <dbReference type="ChEBI" id="CHEBI:57791"/>
    </ligand>
</feature>
<feature type="modified residue" description="N6-carboxylysine" evidence="4">
    <location>
        <position position="235"/>
    </location>
</feature>
<dbReference type="Gene3D" id="3.90.190.20">
    <property type="entry name" value="Mur ligase, C-terminal domain"/>
    <property type="match status" value="1"/>
</dbReference>
<dbReference type="GO" id="GO:0005737">
    <property type="term" value="C:cytoplasm"/>
    <property type="evidence" value="ECO:0007669"/>
    <property type="project" value="UniProtKB-SubCell"/>
</dbReference>
<keyword evidence="10" id="KW-1185">Reference proteome</keyword>
<dbReference type="RefSeq" id="WP_110481539.1">
    <property type="nucleotide sequence ID" value="NZ_CP024988.1"/>
</dbReference>
<keyword evidence="3 4" id="KW-0131">Cell cycle</keyword>
<dbReference type="InterPro" id="IPR005761">
    <property type="entry name" value="UDP-N-AcMur-Glu-dNH2Pim_ligase"/>
</dbReference>
<comment type="similarity">
    <text evidence="1 4">Belongs to the MurCDEF family. MurE subfamily.</text>
</comment>
<feature type="compositionally biased region" description="Low complexity" evidence="6">
    <location>
        <begin position="556"/>
        <end position="566"/>
    </location>
</feature>
<dbReference type="GO" id="GO:0000287">
    <property type="term" value="F:magnesium ion binding"/>
    <property type="evidence" value="ECO:0007669"/>
    <property type="project" value="UniProtKB-UniRule"/>
</dbReference>
<dbReference type="Pfam" id="PF02875">
    <property type="entry name" value="Mur_ligase_C"/>
    <property type="match status" value="1"/>
</dbReference>
<feature type="region of interest" description="Disordered" evidence="6">
    <location>
        <begin position="556"/>
        <end position="575"/>
    </location>
</feature>
<dbReference type="Proteomes" id="UP000247696">
    <property type="component" value="Chromosome"/>
</dbReference>
<dbReference type="GO" id="GO:0005524">
    <property type="term" value="F:ATP binding"/>
    <property type="evidence" value="ECO:0007669"/>
    <property type="project" value="UniProtKB-UniRule"/>
</dbReference>
<comment type="cofactor">
    <cofactor evidence="4">
        <name>Mg(2+)</name>
        <dbReference type="ChEBI" id="CHEBI:18420"/>
    </cofactor>
</comment>
<feature type="binding site" evidence="4">
    <location>
        <begin position="469"/>
        <end position="472"/>
    </location>
    <ligand>
        <name>meso-2,6-diaminopimelate</name>
        <dbReference type="ChEBI" id="CHEBI:57791"/>
    </ligand>
</feature>
<keyword evidence="4" id="KW-0460">Magnesium</keyword>
<comment type="function">
    <text evidence="4">Catalyzes the addition of meso-diaminopimelic acid to the nucleotide precursor UDP-N-acetylmuramoyl-L-alanyl-D-glutamate (UMAG) in the biosynthesis of bacterial cell-wall peptidoglycan.</text>
</comment>
<dbReference type="InterPro" id="IPR035911">
    <property type="entry name" value="MurE/MurF_N"/>
</dbReference>
<dbReference type="InterPro" id="IPR004101">
    <property type="entry name" value="Mur_ligase_C"/>
</dbReference>
<evidence type="ECO:0000256" key="6">
    <source>
        <dbReference type="SAM" id="MobiDB-lite"/>
    </source>
</evidence>
<evidence type="ECO:0000313" key="9">
    <source>
        <dbReference type="EMBL" id="AWT26437.1"/>
    </source>
</evidence>
<reference evidence="10" key="1">
    <citation type="submission" date="2017-11" db="EMBL/GenBank/DDBJ databases">
        <title>Otitis media/interna in a cat caused by the recently described species Corynebacterium provencense.</title>
        <authorList>
            <person name="Kittl S."/>
            <person name="Brodard I."/>
            <person name="Rychener L."/>
            <person name="Jores J."/>
            <person name="Roosje P."/>
            <person name="Gobeli Brawand S."/>
        </authorList>
    </citation>
    <scope>NUCLEOTIDE SEQUENCE [LARGE SCALE GENOMIC DNA]</scope>
    <source>
        <strain evidence="10">17KM38</strain>
    </source>
</reference>
<dbReference type="NCBIfam" id="TIGR01085">
    <property type="entry name" value="murE"/>
    <property type="match status" value="1"/>
</dbReference>
<dbReference type="SUPFAM" id="SSF53623">
    <property type="entry name" value="MurD-like peptide ligases, catalytic domain"/>
    <property type="match status" value="1"/>
</dbReference>
<dbReference type="EMBL" id="CP024988">
    <property type="protein sequence ID" value="AWT26437.1"/>
    <property type="molecule type" value="Genomic_DNA"/>
</dbReference>
<keyword evidence="4" id="KW-0963">Cytoplasm</keyword>
<dbReference type="GO" id="GO:0009252">
    <property type="term" value="P:peptidoglycan biosynthetic process"/>
    <property type="evidence" value="ECO:0007669"/>
    <property type="project" value="UniProtKB-UniRule"/>
</dbReference>
<dbReference type="HAMAP" id="MF_00208">
    <property type="entry name" value="MurE"/>
    <property type="match status" value="1"/>
</dbReference>
<comment type="PTM">
    <text evidence="4">Carboxylation is probably crucial for Mg(2+) binding and, consequently, for the gamma-phosphate positioning of ATP.</text>
</comment>
<accession>A0A2Z3YWK7</accession>
<dbReference type="EC" id="6.3.2.13" evidence="4"/>
<sequence length="575" mass="60056">MTDSYPTPTLGRLAELTGGRLVHPDGTPVTGEDTRQTVTTAAIDARDVPTGGMFMAVPGTRDHGARFASQSAGNSVLTDAEGLGVLRDRGSGTVTLVVDDCRRWLGPVAAEIHGHPSRSMTVIGVTGTSGKTTTTYMMESALLDHRQVGLIGTTGTRINGRSIPTSLTTPEAPTLQALFARMRDEGVTHVVMEVSSHALVLGRVRGVDFDVAVFTNLSQDHLDFHPTMEDYFRAKAMLFTEPQDPAGHLPTPVVCVDDRWGRRLADQLSATPGPAGSTSGTPAGEPAGGPVTVSTDGGNADWRVDGISIGVDGTQHVEVTHAGDTTLAFDLSVPGAFNVANATLALAGLVAAGEDASIARRLADVQVPGRMQRVTGHRGHGFLALVDYAHKPGAVTAVLETLNGQLDRAAVVTGASPGDDGSPTRERVRGSRGRLGIVIGAGGNRDHEKRPKMGAAAALGADLVIVTDDNPRDEDPATIRAAVLAGAEEAAEQLDISRRPDIREIGDRAEAIRAAVRWAHPGDVVVVAGKGHETGQIIGDRVLEFDDRTVLAAALDDLPDTTPDTLSGDDEEPDA</sequence>
<dbReference type="GO" id="GO:0051301">
    <property type="term" value="P:cell division"/>
    <property type="evidence" value="ECO:0007669"/>
    <property type="project" value="UniProtKB-KW"/>
</dbReference>
<dbReference type="STRING" id="1737425.GCA_900049755_02580"/>
<dbReference type="SUPFAM" id="SSF53244">
    <property type="entry name" value="MurD-like peptide ligases, peptide-binding domain"/>
    <property type="match status" value="1"/>
</dbReference>
<comment type="subcellular location">
    <subcellularLocation>
        <location evidence="4 5">Cytoplasm</location>
    </subcellularLocation>
</comment>
<keyword evidence="4" id="KW-0067">ATP-binding</keyword>
<protein>
    <recommendedName>
        <fullName evidence="4">UDP-N-acetylmuramoyl-L-alanyl-D-glutamate--2,6-diaminopimelate ligase</fullName>
        <ecNumber evidence="4">6.3.2.13</ecNumber>
    </recommendedName>
    <alternativeName>
        <fullName evidence="4">Meso-A2pm-adding enzyme</fullName>
    </alternativeName>
    <alternativeName>
        <fullName evidence="4">Meso-diaminopimelate-adding enzyme</fullName>
    </alternativeName>
    <alternativeName>
        <fullName evidence="4">UDP-MurNAc-L-Ala-D-Glu:meso-diaminopimelate ligase</fullName>
    </alternativeName>
    <alternativeName>
        <fullName evidence="4">UDP-MurNAc-tripeptide synthetase</fullName>
    </alternativeName>
    <alternativeName>
        <fullName evidence="4">UDP-N-acetylmuramyl-tripeptide synthetase</fullName>
    </alternativeName>
</protein>
<dbReference type="InterPro" id="IPR036565">
    <property type="entry name" value="Mur-like_cat_sf"/>
</dbReference>
<comment type="caution">
    <text evidence="4">Lacks conserved residue(s) required for the propagation of feature annotation.</text>
</comment>
<keyword evidence="4 5" id="KW-0133">Cell shape</keyword>
<feature type="binding site" evidence="4">
    <location>
        <position position="533"/>
    </location>
    <ligand>
        <name>meso-2,6-diaminopimelate</name>
        <dbReference type="ChEBI" id="CHEBI:57791"/>
    </ligand>
</feature>
<dbReference type="UniPathway" id="UPA00219"/>
<comment type="catalytic activity">
    <reaction evidence="4">
        <text>UDP-N-acetyl-alpha-D-muramoyl-L-alanyl-D-glutamate + meso-2,6-diaminopimelate + ATP = UDP-N-acetyl-alpha-D-muramoyl-L-alanyl-gamma-D-glutamyl-meso-2,6-diaminopimelate + ADP + phosphate + H(+)</text>
        <dbReference type="Rhea" id="RHEA:23676"/>
        <dbReference type="ChEBI" id="CHEBI:15378"/>
        <dbReference type="ChEBI" id="CHEBI:30616"/>
        <dbReference type="ChEBI" id="CHEBI:43474"/>
        <dbReference type="ChEBI" id="CHEBI:57791"/>
        <dbReference type="ChEBI" id="CHEBI:83900"/>
        <dbReference type="ChEBI" id="CHEBI:83905"/>
        <dbReference type="ChEBI" id="CHEBI:456216"/>
        <dbReference type="EC" id="6.3.2.13"/>
    </reaction>
</comment>
<feature type="binding site" evidence="4">
    <location>
        <position position="195"/>
    </location>
    <ligand>
        <name>UDP-N-acetyl-alpha-D-muramoyl-L-alanyl-D-glutamate</name>
        <dbReference type="ChEBI" id="CHEBI:83900"/>
    </ligand>
</feature>
<evidence type="ECO:0000259" key="8">
    <source>
        <dbReference type="Pfam" id="PF08245"/>
    </source>
</evidence>
<dbReference type="InterPro" id="IPR036615">
    <property type="entry name" value="Mur_ligase_C_dom_sf"/>
</dbReference>
<dbReference type="PANTHER" id="PTHR23135:SF4">
    <property type="entry name" value="UDP-N-ACETYLMURAMOYL-L-ALANYL-D-GLUTAMATE--2,6-DIAMINOPIMELATE LIGASE MURE HOMOLOG, CHLOROPLASTIC"/>
    <property type="match status" value="1"/>
</dbReference>
<dbReference type="InterPro" id="IPR013221">
    <property type="entry name" value="Mur_ligase_cen"/>
</dbReference>
<name>A0A2Z3YWK7_9CORY</name>
<dbReference type="KEGG" id="cpre:Csp1_16530"/>
<keyword evidence="4" id="KW-0547">Nucleotide-binding</keyword>
<evidence type="ECO:0000256" key="5">
    <source>
        <dbReference type="RuleBase" id="RU004135"/>
    </source>
</evidence>
<comment type="pathway">
    <text evidence="4 5">Cell wall biogenesis; peptidoglycan biosynthesis.</text>
</comment>
<dbReference type="Gene3D" id="3.40.1390.10">
    <property type="entry name" value="MurE/MurF, N-terminal domain"/>
    <property type="match status" value="1"/>
</dbReference>
<evidence type="ECO:0000259" key="7">
    <source>
        <dbReference type="Pfam" id="PF02875"/>
    </source>
</evidence>
<feature type="region of interest" description="Disordered" evidence="6">
    <location>
        <begin position="267"/>
        <end position="297"/>
    </location>
</feature>
<feature type="short sequence motif" description="Meso-diaminopimelate recognition motif" evidence="4">
    <location>
        <begin position="469"/>
        <end position="472"/>
    </location>
</feature>
<feature type="binding site" evidence="4">
    <location>
        <begin position="127"/>
        <end position="133"/>
    </location>
    <ligand>
        <name>ATP</name>
        <dbReference type="ChEBI" id="CHEBI:30616"/>
    </ligand>
</feature>
<evidence type="ECO:0000256" key="1">
    <source>
        <dbReference type="ARBA" id="ARBA00005898"/>
    </source>
</evidence>
<dbReference type="GO" id="GO:0008360">
    <property type="term" value="P:regulation of cell shape"/>
    <property type="evidence" value="ECO:0007669"/>
    <property type="project" value="UniProtKB-KW"/>
</dbReference>
<gene>
    <name evidence="4 9" type="primary">murE</name>
    <name evidence="9" type="ORF">Csp1_16530</name>
</gene>
<dbReference type="AlphaFoldDB" id="A0A2Z3YWK7"/>
<evidence type="ECO:0000313" key="10">
    <source>
        <dbReference type="Proteomes" id="UP000247696"/>
    </source>
</evidence>
<evidence type="ECO:0000256" key="4">
    <source>
        <dbReference type="HAMAP-Rule" id="MF_00208"/>
    </source>
</evidence>
<keyword evidence="4 5" id="KW-0573">Peptidoglycan synthesis</keyword>
<evidence type="ECO:0000256" key="3">
    <source>
        <dbReference type="ARBA" id="ARBA00023306"/>
    </source>
</evidence>
<proteinExistence type="inferred from homology"/>
<keyword evidence="4 5" id="KW-0961">Cell wall biogenesis/degradation</keyword>
<evidence type="ECO:0000256" key="2">
    <source>
        <dbReference type="ARBA" id="ARBA00022618"/>
    </source>
</evidence>
<dbReference type="SUPFAM" id="SSF63418">
    <property type="entry name" value="MurE/MurF N-terminal domain"/>
    <property type="match status" value="1"/>
</dbReference>
<dbReference type="GO" id="GO:0071555">
    <property type="term" value="P:cell wall organization"/>
    <property type="evidence" value="ECO:0007669"/>
    <property type="project" value="UniProtKB-KW"/>
</dbReference>
<organism evidence="9 10">
    <name type="scientific">Corynebacterium provencense</name>
    <dbReference type="NCBI Taxonomy" id="1737425"/>
    <lineage>
        <taxon>Bacteria</taxon>
        <taxon>Bacillati</taxon>
        <taxon>Actinomycetota</taxon>
        <taxon>Actinomycetes</taxon>
        <taxon>Mycobacteriales</taxon>
        <taxon>Corynebacteriaceae</taxon>
        <taxon>Corynebacterium</taxon>
    </lineage>
</organism>
<feature type="domain" description="Mur ligase central" evidence="8">
    <location>
        <begin position="125"/>
        <end position="347"/>
    </location>
</feature>
<feature type="binding site" evidence="4">
    <location>
        <position position="529"/>
    </location>
    <ligand>
        <name>meso-2,6-diaminopimelate</name>
        <dbReference type="ChEBI" id="CHEBI:57791"/>
    </ligand>
</feature>
<feature type="binding site" evidence="4">
    <location>
        <position position="203"/>
    </location>
    <ligand>
        <name>UDP-N-acetyl-alpha-D-muramoyl-L-alanyl-D-glutamate</name>
        <dbReference type="ChEBI" id="CHEBI:83900"/>
    </ligand>
</feature>
<dbReference type="PANTHER" id="PTHR23135">
    <property type="entry name" value="MUR LIGASE FAMILY MEMBER"/>
    <property type="match status" value="1"/>
</dbReference>
<dbReference type="Pfam" id="PF08245">
    <property type="entry name" value="Mur_ligase_M"/>
    <property type="match status" value="1"/>
</dbReference>
<dbReference type="OrthoDB" id="9800958at2"/>
<keyword evidence="4 9" id="KW-0436">Ligase</keyword>
<feature type="binding site" evidence="4">
    <location>
        <begin position="168"/>
        <end position="169"/>
    </location>
    <ligand>
        <name>UDP-N-acetyl-alpha-D-muramoyl-L-alanyl-D-glutamate</name>
        <dbReference type="ChEBI" id="CHEBI:83900"/>
    </ligand>
</feature>
<keyword evidence="2 4" id="KW-0132">Cell division</keyword>
<dbReference type="GO" id="GO:0008765">
    <property type="term" value="F:UDP-N-acetylmuramoylalanyl-D-glutamate-2,6-diaminopimelate ligase activity"/>
    <property type="evidence" value="ECO:0007669"/>
    <property type="project" value="UniProtKB-UniRule"/>
</dbReference>
<feature type="domain" description="Mur ligase C-terminal" evidence="7">
    <location>
        <begin position="431"/>
        <end position="531"/>
    </location>
</feature>
<dbReference type="Gene3D" id="3.40.1190.10">
    <property type="entry name" value="Mur-like, catalytic domain"/>
    <property type="match status" value="1"/>
</dbReference>